<dbReference type="PANTHER" id="PTHR17985">
    <property type="entry name" value="SER/THR-RICH PROTEIN T10 IN DGCR REGION"/>
    <property type="match status" value="1"/>
</dbReference>
<dbReference type="STRING" id="1603606.DSOUD_3559"/>
<dbReference type="RefSeq" id="WP_053552201.1">
    <property type="nucleotide sequence ID" value="NZ_CP010802.1"/>
</dbReference>
<proteinExistence type="predicted"/>
<accession>A0A0M3QGR7</accession>
<dbReference type="OrthoDB" id="4380123at2"/>
<evidence type="ECO:0000313" key="1">
    <source>
        <dbReference type="EMBL" id="ALC18273.1"/>
    </source>
</evidence>
<evidence type="ECO:0000313" key="2">
    <source>
        <dbReference type="Proteomes" id="UP000057158"/>
    </source>
</evidence>
<gene>
    <name evidence="1" type="ORF">DSOUD_3559</name>
</gene>
<organism evidence="1 2">
    <name type="scientific">Desulfuromonas soudanensis</name>
    <dbReference type="NCBI Taxonomy" id="1603606"/>
    <lineage>
        <taxon>Bacteria</taxon>
        <taxon>Pseudomonadati</taxon>
        <taxon>Thermodesulfobacteriota</taxon>
        <taxon>Desulfuromonadia</taxon>
        <taxon>Desulfuromonadales</taxon>
        <taxon>Desulfuromonadaceae</taxon>
        <taxon>Desulfuromonas</taxon>
    </lineage>
</organism>
<sequence length="259" mass="28383">MCLILLAYRSHPDYPLILAANRDEFYDRPTAPARFWPESPRLLAGRDLRRGGTWLGVTRDGRWSAVTNVREADRTMTGGRSRGELVKGFLAGEESPEDFLSQLNAEAGTYPGFNLLAGTPENLWYLSNRVDGVRLLSPGLYGLSNALLDTPWPKVVRCRRALASALALSGSSLEADLFALLADRNVPPDSELPDTGFGLPWERLLSPPFILSPAYGTRSSTVLMVSGDGQASLIERTFSPGEGPDHFKEIRHVFPIKGG</sequence>
<dbReference type="EMBL" id="CP010802">
    <property type="protein sequence ID" value="ALC18273.1"/>
    <property type="molecule type" value="Genomic_DNA"/>
</dbReference>
<dbReference type="PATRIC" id="fig|1603606.3.peg.3834"/>
<dbReference type="InterPro" id="IPR008551">
    <property type="entry name" value="TANGO2"/>
</dbReference>
<keyword evidence="2" id="KW-1185">Reference proteome</keyword>
<protein>
    <recommendedName>
        <fullName evidence="3">NRDE family protein</fullName>
    </recommendedName>
</protein>
<evidence type="ECO:0008006" key="3">
    <source>
        <dbReference type="Google" id="ProtNLM"/>
    </source>
</evidence>
<dbReference type="PANTHER" id="PTHR17985:SF8">
    <property type="entry name" value="TRANSPORT AND GOLGI ORGANIZATION PROTEIN 2 HOMOLOG"/>
    <property type="match status" value="1"/>
</dbReference>
<reference evidence="1 2" key="1">
    <citation type="submission" date="2015-07" db="EMBL/GenBank/DDBJ databases">
        <title>Isolation and Genomic Characterization of a Novel Halophilic Metal-Reducing Deltaproteobacterium from the Deep Subsurface.</title>
        <authorList>
            <person name="Badalamenti J.P."/>
            <person name="Summers Z.M."/>
            <person name="Gralnick J.A."/>
            <person name="Bond D.R."/>
        </authorList>
    </citation>
    <scope>NUCLEOTIDE SEQUENCE [LARGE SCALE GENOMIC DNA]</scope>
    <source>
        <strain evidence="1 2">WTL</strain>
    </source>
</reference>
<dbReference type="AlphaFoldDB" id="A0A0M3QGR7"/>
<dbReference type="KEGG" id="des:DSOUD_3559"/>
<dbReference type="Proteomes" id="UP000057158">
    <property type="component" value="Chromosome"/>
</dbReference>
<dbReference type="Pfam" id="PF05742">
    <property type="entry name" value="TANGO2"/>
    <property type="match status" value="1"/>
</dbReference>
<name>A0A0M3QGR7_9BACT</name>